<dbReference type="CDD" id="cd00130">
    <property type="entry name" value="PAS"/>
    <property type="match status" value="4"/>
</dbReference>
<dbReference type="InterPro" id="IPR000160">
    <property type="entry name" value="GGDEF_dom"/>
</dbReference>
<dbReference type="InterPro" id="IPR029787">
    <property type="entry name" value="Nucleotide_cyclase"/>
</dbReference>
<dbReference type="InterPro" id="IPR000700">
    <property type="entry name" value="PAS-assoc_C"/>
</dbReference>
<evidence type="ECO:0000256" key="4">
    <source>
        <dbReference type="ARBA" id="ARBA00022636"/>
    </source>
</evidence>
<dbReference type="InterPro" id="IPR001633">
    <property type="entry name" value="EAL_dom"/>
</dbReference>
<dbReference type="Pfam" id="PF08448">
    <property type="entry name" value="PAS_4"/>
    <property type="match status" value="2"/>
</dbReference>
<dbReference type="Proteomes" id="UP000218554">
    <property type="component" value="Chromosome"/>
</dbReference>
<dbReference type="SUPFAM" id="SSF55073">
    <property type="entry name" value="Nucleotide cyclase"/>
    <property type="match status" value="1"/>
</dbReference>
<dbReference type="InterPro" id="IPR001610">
    <property type="entry name" value="PAC"/>
</dbReference>
<feature type="transmembrane region" description="Helical" evidence="8">
    <location>
        <begin position="101"/>
        <end position="123"/>
    </location>
</feature>
<dbReference type="SMART" id="SM00091">
    <property type="entry name" value="PAS"/>
    <property type="match status" value="3"/>
</dbReference>
<dbReference type="EMBL" id="AP014862">
    <property type="protein sequence ID" value="BAU77121.1"/>
    <property type="molecule type" value="Genomic_DNA"/>
</dbReference>
<dbReference type="Gene3D" id="3.30.70.270">
    <property type="match status" value="1"/>
</dbReference>
<dbReference type="SUPFAM" id="SSF141868">
    <property type="entry name" value="EAL domain-like"/>
    <property type="match status" value="1"/>
</dbReference>
<dbReference type="FunFam" id="3.30.70.270:FF:000001">
    <property type="entry name" value="Diguanylate cyclase domain protein"/>
    <property type="match status" value="1"/>
</dbReference>
<dbReference type="Gene3D" id="3.20.20.450">
    <property type="entry name" value="EAL domain"/>
    <property type="match status" value="1"/>
</dbReference>
<feature type="transmembrane region" description="Helical" evidence="8">
    <location>
        <begin position="213"/>
        <end position="240"/>
    </location>
</feature>
<evidence type="ECO:0000259" key="12">
    <source>
        <dbReference type="PROSITE" id="PS50887"/>
    </source>
</evidence>
<dbReference type="GO" id="GO:0016301">
    <property type="term" value="F:kinase activity"/>
    <property type="evidence" value="ECO:0007669"/>
    <property type="project" value="UniProtKB-KW"/>
</dbReference>
<dbReference type="PROSITE" id="PS50883">
    <property type="entry name" value="EAL"/>
    <property type="match status" value="1"/>
</dbReference>
<feature type="domain" description="PAS" evidence="9">
    <location>
        <begin position="294"/>
        <end position="367"/>
    </location>
</feature>
<organism evidence="13 14">
    <name type="scientific">Metapseudomonas furukawaii</name>
    <name type="common">Pseudomonas furukawaii</name>
    <dbReference type="NCBI Taxonomy" id="1149133"/>
    <lineage>
        <taxon>Bacteria</taxon>
        <taxon>Pseudomonadati</taxon>
        <taxon>Pseudomonadota</taxon>
        <taxon>Gammaproteobacteria</taxon>
        <taxon>Pseudomonadales</taxon>
        <taxon>Pseudomonadaceae</taxon>
        <taxon>Metapseudomonas</taxon>
    </lineage>
</organism>
<dbReference type="GO" id="GO:0071111">
    <property type="term" value="F:cyclic-guanylate-specific phosphodiesterase activity"/>
    <property type="evidence" value="ECO:0007669"/>
    <property type="project" value="UniProtKB-EC"/>
</dbReference>
<keyword evidence="8" id="KW-0812">Transmembrane</keyword>
<feature type="domain" description="PAC" evidence="10">
    <location>
        <begin position="368"/>
        <end position="421"/>
    </location>
</feature>
<dbReference type="PROSITE" id="PS50112">
    <property type="entry name" value="PAS"/>
    <property type="match status" value="2"/>
</dbReference>
<keyword evidence="5" id="KW-0808">Transferase</keyword>
<dbReference type="PROSITE" id="PS50887">
    <property type="entry name" value="GGDEF"/>
    <property type="match status" value="1"/>
</dbReference>
<evidence type="ECO:0000259" key="9">
    <source>
        <dbReference type="PROSITE" id="PS50112"/>
    </source>
</evidence>
<dbReference type="Gene3D" id="3.30.450.20">
    <property type="entry name" value="PAS domain"/>
    <property type="match status" value="4"/>
</dbReference>
<dbReference type="FunFam" id="3.20.20.450:FF:000001">
    <property type="entry name" value="Cyclic di-GMP phosphodiesterase yahA"/>
    <property type="match status" value="1"/>
</dbReference>
<dbReference type="NCBIfam" id="TIGR00229">
    <property type="entry name" value="sensory_box"/>
    <property type="match status" value="3"/>
</dbReference>
<feature type="domain" description="EAL" evidence="11">
    <location>
        <begin position="983"/>
        <end position="1236"/>
    </location>
</feature>
<feature type="domain" description="PAC" evidence="10">
    <location>
        <begin position="630"/>
        <end position="682"/>
    </location>
</feature>
<dbReference type="InterPro" id="IPR052155">
    <property type="entry name" value="Biofilm_reg_signaling"/>
</dbReference>
<name>A0AAD1C5S2_METFU</name>
<dbReference type="PANTHER" id="PTHR44757">
    <property type="entry name" value="DIGUANYLATE CYCLASE DGCP"/>
    <property type="match status" value="1"/>
</dbReference>
<dbReference type="GO" id="GO:0005886">
    <property type="term" value="C:plasma membrane"/>
    <property type="evidence" value="ECO:0007669"/>
    <property type="project" value="UniProtKB-SubCell"/>
</dbReference>
<evidence type="ECO:0000256" key="2">
    <source>
        <dbReference type="ARBA" id="ARBA00004533"/>
    </source>
</evidence>
<feature type="domain" description="PAS" evidence="9">
    <location>
        <begin position="676"/>
        <end position="721"/>
    </location>
</feature>
<evidence type="ECO:0000256" key="3">
    <source>
        <dbReference type="ARBA" id="ARBA00012282"/>
    </source>
</evidence>
<dbReference type="InterPro" id="IPR000014">
    <property type="entry name" value="PAS"/>
</dbReference>
<feature type="transmembrane region" description="Helical" evidence="8">
    <location>
        <begin position="135"/>
        <end position="158"/>
    </location>
</feature>
<dbReference type="PROSITE" id="PS50113">
    <property type="entry name" value="PAC"/>
    <property type="match status" value="3"/>
</dbReference>
<reference evidence="14" key="1">
    <citation type="submission" date="2015-05" db="EMBL/GenBank/DDBJ databases">
        <title>Draft genome sequencing of a biphenyl-degrading bacterium, Pseudomonas balearica KF707 (=NBRC110670).</title>
        <authorList>
            <person name="Kimura N."/>
            <person name="Hirose J."/>
            <person name="Watanabe T."/>
            <person name="Suenaga H."/>
            <person name="Fujihara H."/>
            <person name="Noguchi M."/>
            <person name="Hashimoto M."/>
            <person name="Shimodaira J."/>
            <person name="Tsuchikane K."/>
            <person name="Hosoyama A."/>
            <person name="Yamazoe A."/>
            <person name="Fujita N."/>
            <person name="Furukawa K."/>
        </authorList>
    </citation>
    <scope>NUCLEOTIDE SEQUENCE [LARGE SCALE GENOMIC DNA]</scope>
    <source>
        <strain evidence="14">DSM 10086 / NBRC 110670 / KF707</strain>
    </source>
</reference>
<dbReference type="GO" id="GO:0071732">
    <property type="term" value="P:cellular response to nitric oxide"/>
    <property type="evidence" value="ECO:0007669"/>
    <property type="project" value="UniProtKB-ARBA"/>
</dbReference>
<gene>
    <name evidence="13" type="ORF">KF707C_54330</name>
</gene>
<proteinExistence type="predicted"/>
<keyword evidence="7" id="KW-0175">Coiled coil</keyword>
<evidence type="ECO:0000256" key="6">
    <source>
        <dbReference type="ARBA" id="ARBA00051114"/>
    </source>
</evidence>
<keyword evidence="8" id="KW-1133">Transmembrane helix</keyword>
<dbReference type="CDD" id="cd01949">
    <property type="entry name" value="GGDEF"/>
    <property type="match status" value="1"/>
</dbReference>
<evidence type="ECO:0000259" key="10">
    <source>
        <dbReference type="PROSITE" id="PS50113"/>
    </source>
</evidence>
<reference evidence="13 14" key="2">
    <citation type="journal article" date="2017" name="Int. J. Syst. Evol. Microbiol.">
        <title>Pseudomonas furukawaii sp. nov., a polychlorinated biphenyl-degrading bacterium isolated from biphenyl-contaminated soil in Japan.</title>
        <authorList>
            <person name="Kimura N."/>
            <person name="Watanabe T."/>
            <person name="Suenaga H."/>
            <person name="Fujihara H."/>
            <person name="Futagami T."/>
            <person name="Goto M."/>
            <person name="Hanada S."/>
            <person name="Hirose J."/>
        </authorList>
    </citation>
    <scope>NUCLEOTIDE SEQUENCE [LARGE SCALE GENOMIC DNA]</scope>
    <source>
        <strain evidence="14">DSM 10086 / NBRC 110670 / KF707</strain>
    </source>
</reference>
<feature type="transmembrane region" description="Helical" evidence="8">
    <location>
        <begin position="20"/>
        <end position="40"/>
    </location>
</feature>
<keyword evidence="14" id="KW-1185">Reference proteome</keyword>
<sequence>MPLPLLHLATWASLGIQASGGIAAWYLPFALGLVFCLWWGARVLPSLYFNTLLSAPLWGLDWHWAPLYAVPETLAVAVSCWVVRRAGCHADLRDFPELLRFMFYGVLLPVSLLVYGGQLTLQLSDSSIQGGWSNAALLVWPGACLTTLSVSLPLLTYLTPLLSRRGWVPEPVAAVPDTLHRLPPWPLLLGLALLVPWLLTLVPLVLTLPTIGLVVLGLALAWGFPGALCGAGITTLTVIFLPALRHVAGSLAESPWGMELHFSVLLLTMSTLLVGRSLSDLRLALSRRDEIQQELALTNLALRASPLGVTIADARQPEQPLIYCNPAFERMSGYSRDEALGNNWRFLLHHDRNQSELPRLQDALQRGEQCNLVLRNYRKDGSLFWNEITVAPMRDAQGVSHFVALQHDVSRREMLAEELETRRDELLRQTHLLNQTEAIADIGSWVLDITTLKMSWSEGSFRIFELEPGGGAPSLGQMLSFLDPGSRALLEDTLEQCLRSAEPFDVELRMQSARGAPRWLRLKGLAEHDGEQVIRVYGAMLDLTGQKRAERLQRERDKHLHLFFEAPLIGMALCTPDQRWEEVNYKLCGILGRSREQLRGVDWMSMTVEEDRAAEEALLDEVRRGERDGYELDKRFTRGSGGTVHARVNVRGVRDLDGQLYALLALVEDISARREAEARYRTLVEHAPEAILVFDPQQGIVDANENAARLFGLPREQLLGQMPTSFSPPLQANGSSSRELGHAYTRAALKGETPTFDWLMRDVNGRVRPCEVRLVRLPGEGRALIRLSITDISERQRYQREIERLAYSDELTGLPNRRLLLDRLQHAMVREQRESRFGALLFIDLDHFKTVNDSLGHPVGDALLREVTARLAGCLRNEDTLARLGGDEFVVLLEALAEEPELAGKLAAEVGDKLLQSLHGSYRIGEHDLAVSASIGIALHPFDGQAAADVLKQADTAMYRAKHSGRNALHFFAPEMQAAIDQRLQLQSELRQAIDRDQLSLEFQPQLALADGRVLGAEALLRWRHPTRGEVPPSQFIPLAEETGLILELSDWVLERACGCLASWQAEWPWLVLAINVSPRDLRKPGFAERISSVLQRHGVPPGRLELEITEGSLLEDVQQCIVAMQALKILGVRFALDDFGTGYSSLAYLKRLPLDRLKIDRSFVDGLDNDASDRALVETILAIGRNLGLECVAEGIENEEQATMLRQRGCELGQGYLFSRPLGEDAFGDWLRERRARQVRERSL</sequence>
<feature type="transmembrane region" description="Helical" evidence="8">
    <location>
        <begin position="47"/>
        <end position="65"/>
    </location>
</feature>
<accession>A0AAD1C5S2</accession>
<comment type="subcellular location">
    <subcellularLocation>
        <location evidence="2">Cell inner membrane</location>
    </subcellularLocation>
</comment>
<comment type="catalytic activity">
    <reaction evidence="6">
        <text>3',3'-c-di-GMP + H2O = 5'-phosphoguanylyl(3'-&gt;5')guanosine + H(+)</text>
        <dbReference type="Rhea" id="RHEA:24902"/>
        <dbReference type="ChEBI" id="CHEBI:15377"/>
        <dbReference type="ChEBI" id="CHEBI:15378"/>
        <dbReference type="ChEBI" id="CHEBI:58754"/>
        <dbReference type="ChEBI" id="CHEBI:58805"/>
        <dbReference type="EC" id="3.1.4.52"/>
    </reaction>
    <physiologicalReaction direction="left-to-right" evidence="6">
        <dbReference type="Rhea" id="RHEA:24903"/>
    </physiologicalReaction>
</comment>
<feature type="domain" description="PAC" evidence="10">
    <location>
        <begin position="504"/>
        <end position="555"/>
    </location>
</feature>
<keyword evidence="4" id="KW-0973">c-di-GMP</keyword>
<comment type="cofactor">
    <cofactor evidence="1">
        <name>Mg(2+)</name>
        <dbReference type="ChEBI" id="CHEBI:18420"/>
    </cofactor>
</comment>
<feature type="coiled-coil region" evidence="7">
    <location>
        <begin position="409"/>
        <end position="436"/>
    </location>
</feature>
<evidence type="ECO:0000256" key="7">
    <source>
        <dbReference type="SAM" id="Coils"/>
    </source>
</evidence>
<dbReference type="PANTHER" id="PTHR44757:SF2">
    <property type="entry name" value="BIOFILM ARCHITECTURE MAINTENANCE PROTEIN MBAA"/>
    <property type="match status" value="1"/>
</dbReference>
<evidence type="ECO:0000313" key="14">
    <source>
        <dbReference type="Proteomes" id="UP000218554"/>
    </source>
</evidence>
<dbReference type="SMART" id="SM00052">
    <property type="entry name" value="EAL"/>
    <property type="match status" value="1"/>
</dbReference>
<dbReference type="SMART" id="SM00086">
    <property type="entry name" value="PAC"/>
    <property type="match status" value="4"/>
</dbReference>
<feature type="domain" description="GGDEF" evidence="12">
    <location>
        <begin position="836"/>
        <end position="974"/>
    </location>
</feature>
<dbReference type="EC" id="3.1.4.52" evidence="3"/>
<dbReference type="CDD" id="cd01948">
    <property type="entry name" value="EAL"/>
    <property type="match status" value="1"/>
</dbReference>
<dbReference type="InterPro" id="IPR013656">
    <property type="entry name" value="PAS_4"/>
</dbReference>
<evidence type="ECO:0000259" key="11">
    <source>
        <dbReference type="PROSITE" id="PS50883"/>
    </source>
</evidence>
<dbReference type="Pfam" id="PF13426">
    <property type="entry name" value="PAS_9"/>
    <property type="match status" value="1"/>
</dbReference>
<dbReference type="Pfam" id="PF00990">
    <property type="entry name" value="GGDEF"/>
    <property type="match status" value="1"/>
</dbReference>
<protein>
    <recommendedName>
        <fullName evidence="3">cyclic-guanylate-specific phosphodiesterase</fullName>
        <ecNumber evidence="3">3.1.4.52</ecNumber>
    </recommendedName>
</protein>
<dbReference type="NCBIfam" id="TIGR00254">
    <property type="entry name" value="GGDEF"/>
    <property type="match status" value="1"/>
</dbReference>
<dbReference type="InterPro" id="IPR035965">
    <property type="entry name" value="PAS-like_dom_sf"/>
</dbReference>
<keyword evidence="5" id="KW-0418">Kinase</keyword>
<evidence type="ECO:0000256" key="1">
    <source>
        <dbReference type="ARBA" id="ARBA00001946"/>
    </source>
</evidence>
<keyword evidence="8" id="KW-0472">Membrane</keyword>
<dbReference type="AlphaFoldDB" id="A0AAD1C5S2"/>
<dbReference type="SUPFAM" id="SSF55785">
    <property type="entry name" value="PYP-like sensor domain (PAS domain)"/>
    <property type="match status" value="4"/>
</dbReference>
<dbReference type="Pfam" id="PF00563">
    <property type="entry name" value="EAL"/>
    <property type="match status" value="1"/>
</dbReference>
<dbReference type="InterPro" id="IPR035919">
    <property type="entry name" value="EAL_sf"/>
</dbReference>
<dbReference type="InterPro" id="IPR043128">
    <property type="entry name" value="Rev_trsase/Diguanyl_cyclase"/>
</dbReference>
<dbReference type="KEGG" id="pfuw:KF707C_54330"/>
<dbReference type="SMART" id="SM00267">
    <property type="entry name" value="GGDEF"/>
    <property type="match status" value="1"/>
</dbReference>
<evidence type="ECO:0000313" key="13">
    <source>
        <dbReference type="EMBL" id="BAU77121.1"/>
    </source>
</evidence>
<evidence type="ECO:0000256" key="8">
    <source>
        <dbReference type="SAM" id="Phobius"/>
    </source>
</evidence>
<evidence type="ECO:0000256" key="5">
    <source>
        <dbReference type="ARBA" id="ARBA00022777"/>
    </source>
</evidence>
<feature type="transmembrane region" description="Helical" evidence="8">
    <location>
        <begin position="185"/>
        <end position="206"/>
    </location>
</feature>